<comment type="caution">
    <text evidence="4">The sequence shown here is derived from an EMBL/GenBank/DDBJ whole genome shotgun (WGS) entry which is preliminary data.</text>
</comment>
<dbReference type="InterPro" id="IPR001647">
    <property type="entry name" value="HTH_TetR"/>
</dbReference>
<dbReference type="SUPFAM" id="SSF46689">
    <property type="entry name" value="Homeodomain-like"/>
    <property type="match status" value="1"/>
</dbReference>
<evidence type="ECO:0000313" key="4">
    <source>
        <dbReference type="EMBL" id="ODP30175.1"/>
    </source>
</evidence>
<evidence type="ECO:0000256" key="2">
    <source>
        <dbReference type="PROSITE-ProRule" id="PRU00335"/>
    </source>
</evidence>
<reference evidence="4 5" key="1">
    <citation type="submission" date="2016-08" db="EMBL/GenBank/DDBJ databases">
        <title>Genome sequencing of Paenibacillus sp. TI45-13ar, isolated from Korean traditional nuruk.</title>
        <authorList>
            <person name="Kim S.-J."/>
        </authorList>
    </citation>
    <scope>NUCLEOTIDE SEQUENCE [LARGE SCALE GENOMIC DNA]</scope>
    <source>
        <strain evidence="4 5">TI45-13ar</strain>
    </source>
</reference>
<proteinExistence type="predicted"/>
<feature type="domain" description="HTH tetR-type" evidence="3">
    <location>
        <begin position="5"/>
        <end position="65"/>
    </location>
</feature>
<dbReference type="Proteomes" id="UP000094578">
    <property type="component" value="Unassembled WGS sequence"/>
</dbReference>
<dbReference type="InterPro" id="IPR032551">
    <property type="entry name" value="BscR_C"/>
</dbReference>
<dbReference type="GO" id="GO:0003700">
    <property type="term" value="F:DNA-binding transcription factor activity"/>
    <property type="evidence" value="ECO:0007669"/>
    <property type="project" value="TreeGrafter"/>
</dbReference>
<dbReference type="PROSITE" id="PS01081">
    <property type="entry name" value="HTH_TETR_1"/>
    <property type="match status" value="1"/>
</dbReference>
<dbReference type="PROSITE" id="PS50977">
    <property type="entry name" value="HTH_TETR_2"/>
    <property type="match status" value="1"/>
</dbReference>
<dbReference type="PANTHER" id="PTHR30055:SF207">
    <property type="entry name" value="HTH-TYPE TRANSCRIPTIONAL REPRESSOR FATR"/>
    <property type="match status" value="1"/>
</dbReference>
<evidence type="ECO:0000313" key="5">
    <source>
        <dbReference type="Proteomes" id="UP000094578"/>
    </source>
</evidence>
<name>A0A1E3LAH7_9BACL</name>
<dbReference type="RefSeq" id="WP_069325892.1">
    <property type="nucleotide sequence ID" value="NZ_MDER01000024.1"/>
</dbReference>
<dbReference type="SUPFAM" id="SSF48498">
    <property type="entry name" value="Tetracyclin repressor-like, C-terminal domain"/>
    <property type="match status" value="1"/>
</dbReference>
<feature type="DNA-binding region" description="H-T-H motif" evidence="2">
    <location>
        <begin position="28"/>
        <end position="47"/>
    </location>
</feature>
<dbReference type="Pfam" id="PF16295">
    <property type="entry name" value="TetR_C_10"/>
    <property type="match status" value="1"/>
</dbReference>
<dbReference type="PANTHER" id="PTHR30055">
    <property type="entry name" value="HTH-TYPE TRANSCRIPTIONAL REGULATOR RUTR"/>
    <property type="match status" value="1"/>
</dbReference>
<dbReference type="InterPro" id="IPR023772">
    <property type="entry name" value="DNA-bd_HTH_TetR-type_CS"/>
</dbReference>
<sequence>MEATLHKQDLILSAALQLFADRGFDGTTVPVIAEAAKVGAGTIYRYFENKEALVNVLFEQGTLSLTEATVGQLYQNGEDVRTQFRHLFYGMVHFAKQDINHLHFIVTHAQGWYLTDANKQLFEQLQHGLYAFCDYGIEQQMIRPLPSPVLIAIVFGAFKELYNAVRLGGVILSAELIEQVEECCWNAIEQKK</sequence>
<dbReference type="STRING" id="1886670.PTI45_00417"/>
<organism evidence="4 5">
    <name type="scientific">Paenibacillus nuruki</name>
    <dbReference type="NCBI Taxonomy" id="1886670"/>
    <lineage>
        <taxon>Bacteria</taxon>
        <taxon>Bacillati</taxon>
        <taxon>Bacillota</taxon>
        <taxon>Bacilli</taxon>
        <taxon>Bacillales</taxon>
        <taxon>Paenibacillaceae</taxon>
        <taxon>Paenibacillus</taxon>
    </lineage>
</organism>
<evidence type="ECO:0000259" key="3">
    <source>
        <dbReference type="PROSITE" id="PS50977"/>
    </source>
</evidence>
<keyword evidence="1 2" id="KW-0238">DNA-binding</keyword>
<dbReference type="Pfam" id="PF00440">
    <property type="entry name" value="TetR_N"/>
    <property type="match status" value="1"/>
</dbReference>
<dbReference type="InterPro" id="IPR036271">
    <property type="entry name" value="Tet_transcr_reg_TetR-rel_C_sf"/>
</dbReference>
<evidence type="ECO:0000256" key="1">
    <source>
        <dbReference type="ARBA" id="ARBA00023125"/>
    </source>
</evidence>
<dbReference type="EMBL" id="MDER01000024">
    <property type="protein sequence ID" value="ODP30175.1"/>
    <property type="molecule type" value="Genomic_DNA"/>
</dbReference>
<gene>
    <name evidence="4" type="ORF">PTI45_00417</name>
</gene>
<dbReference type="GO" id="GO:0000976">
    <property type="term" value="F:transcription cis-regulatory region binding"/>
    <property type="evidence" value="ECO:0007669"/>
    <property type="project" value="TreeGrafter"/>
</dbReference>
<dbReference type="PATRIC" id="fig|1886670.3.peg.433"/>
<dbReference type="AlphaFoldDB" id="A0A1E3LAH7"/>
<keyword evidence="5" id="KW-1185">Reference proteome</keyword>
<dbReference type="InterPro" id="IPR009057">
    <property type="entry name" value="Homeodomain-like_sf"/>
</dbReference>
<dbReference type="InterPro" id="IPR050109">
    <property type="entry name" value="HTH-type_TetR-like_transc_reg"/>
</dbReference>
<dbReference type="PRINTS" id="PR00455">
    <property type="entry name" value="HTHTETR"/>
</dbReference>
<dbReference type="Gene3D" id="1.10.357.10">
    <property type="entry name" value="Tetracycline Repressor, domain 2"/>
    <property type="match status" value="1"/>
</dbReference>
<accession>A0A1E3LAH7</accession>
<protein>
    <submittedName>
        <fullName evidence="4">HTH-type transcriptional repressor Bm3R1</fullName>
    </submittedName>
</protein>